<dbReference type="AlphaFoldDB" id="A0A087BEQ5"/>
<evidence type="ECO:0000313" key="1">
    <source>
        <dbReference type="EMBL" id="KFI69505.1"/>
    </source>
</evidence>
<accession>A0A087BEQ5</accession>
<dbReference type="InterPro" id="IPR029058">
    <property type="entry name" value="AB_hydrolase_fold"/>
</dbReference>
<protein>
    <recommendedName>
        <fullName evidence="3">DUF2974 domain-containing protein</fullName>
    </recommendedName>
</protein>
<dbReference type="SUPFAM" id="SSF53474">
    <property type="entry name" value="alpha/beta-Hydrolases"/>
    <property type="match status" value="1"/>
</dbReference>
<evidence type="ECO:0000313" key="2">
    <source>
        <dbReference type="Proteomes" id="UP000029052"/>
    </source>
</evidence>
<reference evidence="1 2" key="1">
    <citation type="submission" date="2014-03" db="EMBL/GenBank/DDBJ databases">
        <title>Genomics of Bifidobacteria.</title>
        <authorList>
            <person name="Ventura M."/>
            <person name="Milani C."/>
            <person name="Lugli G.A."/>
        </authorList>
    </citation>
    <scope>NUCLEOTIDE SEQUENCE [LARGE SCALE GENOMIC DNA]</scope>
    <source>
        <strain evidence="1 2">LMG 11591</strain>
    </source>
</reference>
<dbReference type="Pfam" id="PF11187">
    <property type="entry name" value="Mbeg1-like"/>
    <property type="match status" value="1"/>
</dbReference>
<name>A0A087BEQ5_9BIFI</name>
<proteinExistence type="predicted"/>
<sequence length="313" mass="35497">MIFNYIRRYGNDSFAEVKPNAIDLLIFSEMSNFNYDHDYVGEPIAQAIQSAVLPTITDPEGRTIVALDNKEDLELAQMVKLAKRYRNVTFRDFREHHVDHEQQFGALAVVCENVLCVAFRATDLTVTGWQESLELSMDKPTGSQTDAAAFLERNYASWDGPMVICGHSKGGNLAEYACRELVENHPEAADRILCICSFDGPGLAPHYRNTMAYARIAPLIHTFIPKSSIVGNIHDHPRAGLVYVDSYKPFVQQHYVYNWKTSGTQLIHARQTWIGKVTSRMLNWLISITNDAAKNRIFQTLFAPYLVLRKPLL</sequence>
<comment type="caution">
    <text evidence="1">The sequence shown here is derived from an EMBL/GenBank/DDBJ whole genome shotgun (WGS) entry which is preliminary data.</text>
</comment>
<dbReference type="STRING" id="1692.BMAGN_1219"/>
<dbReference type="RefSeq" id="WP_022860423.1">
    <property type="nucleotide sequence ID" value="NZ_JGZB01000001.1"/>
</dbReference>
<evidence type="ECO:0008006" key="3">
    <source>
        <dbReference type="Google" id="ProtNLM"/>
    </source>
</evidence>
<dbReference type="InterPro" id="IPR024499">
    <property type="entry name" value="Mbeg1-like"/>
</dbReference>
<organism evidence="1 2">
    <name type="scientific">Bifidobacterium magnum</name>
    <dbReference type="NCBI Taxonomy" id="1692"/>
    <lineage>
        <taxon>Bacteria</taxon>
        <taxon>Bacillati</taxon>
        <taxon>Actinomycetota</taxon>
        <taxon>Actinomycetes</taxon>
        <taxon>Bifidobacteriales</taxon>
        <taxon>Bifidobacteriaceae</taxon>
        <taxon>Bifidobacterium</taxon>
    </lineage>
</organism>
<dbReference type="Proteomes" id="UP000029052">
    <property type="component" value="Unassembled WGS sequence"/>
</dbReference>
<keyword evidence="2" id="KW-1185">Reference proteome</keyword>
<dbReference type="eggNOG" id="COG2267">
    <property type="taxonomic scope" value="Bacteria"/>
</dbReference>
<gene>
    <name evidence="1" type="ORF">BMAGN_1219</name>
</gene>
<dbReference type="EMBL" id="JGZB01000001">
    <property type="protein sequence ID" value="KFI69505.1"/>
    <property type="molecule type" value="Genomic_DNA"/>
</dbReference>